<keyword evidence="2" id="KW-1185">Reference proteome</keyword>
<proteinExistence type="predicted"/>
<dbReference type="Proteomes" id="UP000008983">
    <property type="component" value="Unassembled WGS sequence"/>
</dbReference>
<dbReference type="eggNOG" id="ENOG502SM1U">
    <property type="taxonomic scope" value="Eukaryota"/>
</dbReference>
<protein>
    <submittedName>
        <fullName evidence="1">Uncharacterized protein</fullName>
    </submittedName>
</protein>
<organism evidence="1 2">
    <name type="scientific">Ichthyophthirius multifiliis</name>
    <name type="common">White spot disease agent</name>
    <name type="synonym">Ich</name>
    <dbReference type="NCBI Taxonomy" id="5932"/>
    <lineage>
        <taxon>Eukaryota</taxon>
        <taxon>Sar</taxon>
        <taxon>Alveolata</taxon>
        <taxon>Ciliophora</taxon>
        <taxon>Intramacronucleata</taxon>
        <taxon>Oligohymenophorea</taxon>
        <taxon>Hymenostomatida</taxon>
        <taxon>Ophryoglenina</taxon>
        <taxon>Ichthyophthirius</taxon>
    </lineage>
</organism>
<gene>
    <name evidence="1" type="ORF">IMG5_195060</name>
</gene>
<evidence type="ECO:0000313" key="1">
    <source>
        <dbReference type="EMBL" id="EGR27502.1"/>
    </source>
</evidence>
<accession>G0R4V9</accession>
<evidence type="ECO:0000313" key="2">
    <source>
        <dbReference type="Proteomes" id="UP000008983"/>
    </source>
</evidence>
<dbReference type="InParanoid" id="G0R4V9"/>
<name>G0R4V9_ICHMU</name>
<dbReference type="OrthoDB" id="10261079at2759"/>
<dbReference type="AlphaFoldDB" id="G0R4V9"/>
<sequence length="720" mass="85153">MIDFKDKQIYYNWKIQQKSVIVQENTRIVYDQFLQILRDTTLNQEEQSSQRNNETVSTYRPLDDIQSTYLLTTTQKFENQENYPVLCSNWNQGKFQVVINKCTQCESHQISTRHEEADFCEKFNLLGILLNTVFENIEIIGNYENPQQLEAFEVYIRGVGPEEMRDQQGRIWLFRKNESIASFLAYFDQRMLRVYDGLILLSQGYGDSTQMQKAQELYFQSFNDLYPKKSINAHDFPISVMERQKKQNDDKKKDQEISAGTVMICKNWGCGQTYIYKSDINQANKKCQYHPGVFDLGSSHGLWPQSWVCCRGKWESKGCKIGYHNGQTERKIIRLCINHGDINPETGHPDSACGKNYTEQDSEQCKFHRGYFKIENRNKDSGYWTCCNQCSQTAEGCYTQEHQCAVWPDVKAKIYFVEKPLKNPGIVRNTEIERFDKTALKSSIYRLYEQYTVKNKQINIYKKLHIYLYIYKYNIIQNQKPYVTEKTQLEEERKAHENEIRICMNWGCEEKNMRFKEIDKNTDMKIKQKTCNYHPGYFDFGSVKRLGESLQSIATLIQNQDNKTIHANAIRPRWTCCRREWKAKGCKLTYHNGPIESTISLQKLERWPNVNAMRFFKKNDYLHFKKKIGEQIKTQDQINHFWYSFSVGKETIPEEKLGELCDKFQLTQMALSDDLSYHFKYFDVLRGLAAKILDNGNGYIERQKFSEWWLKPLDKYPINV</sequence>
<dbReference type="RefSeq" id="XP_004024412.1">
    <property type="nucleotide sequence ID" value="XM_004024363.1"/>
</dbReference>
<dbReference type="GeneID" id="14903556"/>
<dbReference type="EMBL" id="GL984356">
    <property type="protein sequence ID" value="EGR27502.1"/>
    <property type="molecule type" value="Genomic_DNA"/>
</dbReference>
<reference evidence="1 2" key="1">
    <citation type="submission" date="2011-07" db="EMBL/GenBank/DDBJ databases">
        <authorList>
            <person name="Coyne R."/>
            <person name="Brami D."/>
            <person name="Johnson J."/>
            <person name="Hostetler J."/>
            <person name="Hannick L."/>
            <person name="Clark T."/>
            <person name="Cassidy-Hanley D."/>
            <person name="Inman J."/>
        </authorList>
    </citation>
    <scope>NUCLEOTIDE SEQUENCE [LARGE SCALE GENOMIC DNA]</scope>
    <source>
        <strain evidence="1 2">G5</strain>
    </source>
</reference>
<dbReference type="OMA" id="KITHCNY"/>